<dbReference type="Gene3D" id="3.40.50.1820">
    <property type="entry name" value="alpha/beta hydrolase"/>
    <property type="match status" value="1"/>
</dbReference>
<dbReference type="InterPro" id="IPR051044">
    <property type="entry name" value="MAG_DAG_Lipase"/>
</dbReference>
<gene>
    <name evidence="2" type="ORF">SAMN05216243_1812</name>
</gene>
<dbReference type="GO" id="GO:0016787">
    <property type="term" value="F:hydrolase activity"/>
    <property type="evidence" value="ECO:0007669"/>
    <property type="project" value="UniProtKB-KW"/>
</dbReference>
<evidence type="ECO:0000259" key="1">
    <source>
        <dbReference type="Pfam" id="PF12146"/>
    </source>
</evidence>
<dbReference type="RefSeq" id="WP_093213213.1">
    <property type="nucleotide sequence ID" value="NZ_FNFL01000002.1"/>
</dbReference>
<sequence length="320" mass="36624">MKQTSFWLQASDNQKIFVRKWHNTERRPSAIVQLSHGMAEHINRYQTFAQFLTDHNIAVYGNDHRGHGYTGQKQGTMGHLADQHGFNRAVDDLAMVTEQARNDYPSVPVFLLGHSMGSFLARRYIQLYSDVLAGVILSGTGSHPGIVNIAGKLLALLEINRKGGRTPSKLLNKLSFANYNQAFKDSETDFDWLSRDHDEVQSYLQDPFTGFIPTATFFHDLFTGFDLIDDKHGLEKINKDLPFLFITGSLDPVGKQTKGVYAVMNRYYQHGLTNITSYFYEDGRHEMLNEINKEEVFDNILQWITDVTYKRSKENSMRSL</sequence>
<dbReference type="AlphaFoldDB" id="A0A1G8YT96"/>
<dbReference type="STRING" id="407036.SAMN05216243_1812"/>
<dbReference type="Pfam" id="PF12146">
    <property type="entry name" value="Hydrolase_4"/>
    <property type="match status" value="1"/>
</dbReference>
<dbReference type="EMBL" id="FNFL01000002">
    <property type="protein sequence ID" value="SDK05957.1"/>
    <property type="molecule type" value="Genomic_DNA"/>
</dbReference>
<feature type="domain" description="Serine aminopeptidase S33" evidence="1">
    <location>
        <begin position="27"/>
        <end position="291"/>
    </location>
</feature>
<protein>
    <submittedName>
        <fullName evidence="2">Lysophospholipase, alpha-beta hydrolase superfamily</fullName>
    </submittedName>
</protein>
<dbReference type="InterPro" id="IPR029058">
    <property type="entry name" value="AB_hydrolase_fold"/>
</dbReference>
<dbReference type="OrthoDB" id="9806902at2"/>
<name>A0A1G8YT96_9BACI</name>
<proteinExistence type="predicted"/>
<evidence type="ECO:0000313" key="3">
    <source>
        <dbReference type="Proteomes" id="UP000198694"/>
    </source>
</evidence>
<dbReference type="Proteomes" id="UP000198694">
    <property type="component" value="Unassembled WGS sequence"/>
</dbReference>
<dbReference type="SUPFAM" id="SSF53474">
    <property type="entry name" value="alpha/beta-Hydrolases"/>
    <property type="match status" value="1"/>
</dbReference>
<keyword evidence="2" id="KW-0378">Hydrolase</keyword>
<accession>A0A1G8YT96</accession>
<reference evidence="2 3" key="1">
    <citation type="submission" date="2016-10" db="EMBL/GenBank/DDBJ databases">
        <authorList>
            <person name="de Groot N.N."/>
        </authorList>
    </citation>
    <scope>NUCLEOTIDE SEQUENCE [LARGE SCALE GENOMIC DNA]</scope>
    <source>
        <strain evidence="2 3">CGMCC 1.6502</strain>
    </source>
</reference>
<dbReference type="PANTHER" id="PTHR11614">
    <property type="entry name" value="PHOSPHOLIPASE-RELATED"/>
    <property type="match status" value="1"/>
</dbReference>
<evidence type="ECO:0000313" key="2">
    <source>
        <dbReference type="EMBL" id="SDK05957.1"/>
    </source>
</evidence>
<keyword evidence="3" id="KW-1185">Reference proteome</keyword>
<dbReference type="InterPro" id="IPR022742">
    <property type="entry name" value="Hydrolase_4"/>
</dbReference>
<organism evidence="2 3">
    <name type="scientific">Sediminibacillus albus</name>
    <dbReference type="NCBI Taxonomy" id="407036"/>
    <lineage>
        <taxon>Bacteria</taxon>
        <taxon>Bacillati</taxon>
        <taxon>Bacillota</taxon>
        <taxon>Bacilli</taxon>
        <taxon>Bacillales</taxon>
        <taxon>Bacillaceae</taxon>
        <taxon>Sediminibacillus</taxon>
    </lineage>
</organism>